<dbReference type="Gene3D" id="1.10.30.10">
    <property type="entry name" value="High mobility group box domain"/>
    <property type="match status" value="1"/>
</dbReference>
<dbReference type="PANTHER" id="PTHR11006">
    <property type="entry name" value="PROTEIN ARGININE N-METHYLTRANSFERASE"/>
    <property type="match status" value="1"/>
</dbReference>
<dbReference type="GO" id="GO:0042054">
    <property type="term" value="F:histone methyltransferase activity"/>
    <property type="evidence" value="ECO:0007669"/>
    <property type="project" value="TreeGrafter"/>
</dbReference>
<feature type="domain" description="HMG box" evidence="8">
    <location>
        <begin position="528"/>
        <end position="597"/>
    </location>
</feature>
<dbReference type="InterPro" id="IPR055135">
    <property type="entry name" value="PRMT_dom"/>
</dbReference>
<keyword evidence="2 6" id="KW-0808">Transferase</keyword>
<dbReference type="PROSITE" id="PS51678">
    <property type="entry name" value="SAM_MT_PRMT"/>
    <property type="match status" value="1"/>
</dbReference>
<keyword evidence="10" id="KW-1185">Reference proteome</keyword>
<dbReference type="SMART" id="SM00398">
    <property type="entry name" value="HMG"/>
    <property type="match status" value="1"/>
</dbReference>
<evidence type="ECO:0000256" key="7">
    <source>
        <dbReference type="SAM" id="MobiDB-lite"/>
    </source>
</evidence>
<evidence type="ECO:0000256" key="2">
    <source>
        <dbReference type="ARBA" id="ARBA00022679"/>
    </source>
</evidence>
<dbReference type="GO" id="GO:0003677">
    <property type="term" value="F:DNA binding"/>
    <property type="evidence" value="ECO:0007669"/>
    <property type="project" value="UniProtKB-UniRule"/>
</dbReference>
<evidence type="ECO:0000256" key="6">
    <source>
        <dbReference type="PROSITE-ProRule" id="PRU01015"/>
    </source>
</evidence>
<dbReference type="PROSITE" id="PS50118">
    <property type="entry name" value="HMG_BOX_2"/>
    <property type="match status" value="1"/>
</dbReference>
<accession>A0AAE2CID5</accession>
<feature type="region of interest" description="Disordered" evidence="7">
    <location>
        <begin position="590"/>
        <end position="635"/>
    </location>
</feature>
<dbReference type="Pfam" id="PF00505">
    <property type="entry name" value="HMG_box"/>
    <property type="match status" value="1"/>
</dbReference>
<feature type="DNA-binding region" description="HMG box" evidence="5">
    <location>
        <begin position="528"/>
        <end position="597"/>
    </location>
</feature>
<dbReference type="AlphaFoldDB" id="A0AAE2CID5"/>
<reference evidence="9" key="1">
    <citation type="submission" date="2020-06" db="EMBL/GenBank/DDBJ databases">
        <authorList>
            <person name="Li T."/>
            <person name="Hu X."/>
            <person name="Zhang T."/>
            <person name="Song X."/>
            <person name="Zhang H."/>
            <person name="Dai N."/>
            <person name="Sheng W."/>
            <person name="Hou X."/>
            <person name="Wei L."/>
        </authorList>
    </citation>
    <scope>NUCLEOTIDE SEQUENCE</scope>
    <source>
        <strain evidence="9">3651</strain>
        <tissue evidence="9">Leaf</tissue>
    </source>
</reference>
<feature type="compositionally biased region" description="Basic residues" evidence="7">
    <location>
        <begin position="34"/>
        <end position="44"/>
    </location>
</feature>
<comment type="caution">
    <text evidence="9">The sequence shown here is derived from an EMBL/GenBank/DDBJ whole genome shotgun (WGS) entry which is preliminary data.</text>
</comment>
<evidence type="ECO:0000259" key="8">
    <source>
        <dbReference type="PROSITE" id="PS50118"/>
    </source>
</evidence>
<evidence type="ECO:0000256" key="4">
    <source>
        <dbReference type="ARBA" id="ARBA00057190"/>
    </source>
</evidence>
<dbReference type="InterPro" id="IPR009071">
    <property type="entry name" value="HMG_box_dom"/>
</dbReference>
<feature type="compositionally biased region" description="Basic and acidic residues" evidence="7">
    <location>
        <begin position="607"/>
        <end position="629"/>
    </location>
</feature>
<evidence type="ECO:0000256" key="5">
    <source>
        <dbReference type="PROSITE-ProRule" id="PRU00267"/>
    </source>
</evidence>
<dbReference type="GO" id="GO:0016274">
    <property type="term" value="F:protein-arginine N-methyltransferase activity"/>
    <property type="evidence" value="ECO:0007669"/>
    <property type="project" value="InterPro"/>
</dbReference>
<dbReference type="GO" id="GO:0005634">
    <property type="term" value="C:nucleus"/>
    <property type="evidence" value="ECO:0007669"/>
    <property type="project" value="UniProtKB-UniRule"/>
</dbReference>
<dbReference type="InterPro" id="IPR025799">
    <property type="entry name" value="Arg_MeTrfase"/>
</dbReference>
<dbReference type="FunFam" id="2.70.160.11:FF:000008">
    <property type="entry name" value="Protein arginine N-methyltransferase 6"/>
    <property type="match status" value="1"/>
</dbReference>
<dbReference type="CDD" id="cd22005">
    <property type="entry name" value="HMG-box_AtHMGB1-like"/>
    <property type="match status" value="1"/>
</dbReference>
<evidence type="ECO:0000313" key="9">
    <source>
        <dbReference type="EMBL" id="KAK4423303.1"/>
    </source>
</evidence>
<dbReference type="CDD" id="cd02440">
    <property type="entry name" value="AdoMet_MTases"/>
    <property type="match status" value="1"/>
</dbReference>
<dbReference type="EMBL" id="JACGWO010000007">
    <property type="protein sequence ID" value="KAK4423303.1"/>
    <property type="molecule type" value="Genomic_DNA"/>
</dbReference>
<comment type="function">
    <text evidence="4">Arginine methyltransferase that can both catalyze the formation of omega-N monomethylarginine (MMA) and asymmetrical dimethylarginine (aDMA).</text>
</comment>
<dbReference type="GO" id="GO:0032259">
    <property type="term" value="P:methylation"/>
    <property type="evidence" value="ECO:0007669"/>
    <property type="project" value="UniProtKB-KW"/>
</dbReference>
<dbReference type="SUPFAM" id="SSF47095">
    <property type="entry name" value="HMG-box"/>
    <property type="match status" value="1"/>
</dbReference>
<gene>
    <name evidence="9" type="ORF">Salat_1913100</name>
</gene>
<feature type="region of interest" description="Disordered" evidence="7">
    <location>
        <begin position="1"/>
        <end position="76"/>
    </location>
</feature>
<keyword evidence="1 6" id="KW-0489">Methyltransferase</keyword>
<reference evidence="9" key="2">
    <citation type="journal article" date="2024" name="Plant">
        <title>Genomic evolution and insights into agronomic trait innovations of Sesamum species.</title>
        <authorList>
            <person name="Miao H."/>
            <person name="Wang L."/>
            <person name="Qu L."/>
            <person name="Liu H."/>
            <person name="Sun Y."/>
            <person name="Le M."/>
            <person name="Wang Q."/>
            <person name="Wei S."/>
            <person name="Zheng Y."/>
            <person name="Lin W."/>
            <person name="Duan Y."/>
            <person name="Cao H."/>
            <person name="Xiong S."/>
            <person name="Wang X."/>
            <person name="Wei L."/>
            <person name="Li C."/>
            <person name="Ma Q."/>
            <person name="Ju M."/>
            <person name="Zhao R."/>
            <person name="Li G."/>
            <person name="Mu C."/>
            <person name="Tian Q."/>
            <person name="Mei H."/>
            <person name="Zhang T."/>
            <person name="Gao T."/>
            <person name="Zhang H."/>
        </authorList>
    </citation>
    <scope>NUCLEOTIDE SEQUENCE</scope>
    <source>
        <strain evidence="9">3651</strain>
    </source>
</reference>
<dbReference type="Pfam" id="PF22528">
    <property type="entry name" value="PRMT_C"/>
    <property type="match status" value="2"/>
</dbReference>
<dbReference type="SUPFAM" id="SSF53335">
    <property type="entry name" value="S-adenosyl-L-methionine-dependent methyltransferases"/>
    <property type="match status" value="1"/>
</dbReference>
<name>A0AAE2CID5_9LAMI</name>
<feature type="compositionally biased region" description="Gly residues" evidence="7">
    <location>
        <begin position="7"/>
        <end position="29"/>
    </location>
</feature>
<protein>
    <recommendedName>
        <fullName evidence="8">HMG box domain-containing protein</fullName>
    </recommendedName>
</protein>
<keyword evidence="5" id="KW-0238">DNA-binding</keyword>
<evidence type="ECO:0000256" key="3">
    <source>
        <dbReference type="ARBA" id="ARBA00022691"/>
    </source>
</evidence>
<dbReference type="InterPro" id="IPR036910">
    <property type="entry name" value="HMG_box_dom_sf"/>
</dbReference>
<dbReference type="Proteomes" id="UP001293254">
    <property type="component" value="Unassembled WGS sequence"/>
</dbReference>
<keyword evidence="3 6" id="KW-0949">S-adenosyl-L-methionine</keyword>
<organism evidence="9 10">
    <name type="scientific">Sesamum alatum</name>
    <dbReference type="NCBI Taxonomy" id="300844"/>
    <lineage>
        <taxon>Eukaryota</taxon>
        <taxon>Viridiplantae</taxon>
        <taxon>Streptophyta</taxon>
        <taxon>Embryophyta</taxon>
        <taxon>Tracheophyta</taxon>
        <taxon>Spermatophyta</taxon>
        <taxon>Magnoliopsida</taxon>
        <taxon>eudicotyledons</taxon>
        <taxon>Gunneridae</taxon>
        <taxon>Pentapetalae</taxon>
        <taxon>asterids</taxon>
        <taxon>lamiids</taxon>
        <taxon>Lamiales</taxon>
        <taxon>Pedaliaceae</taxon>
        <taxon>Sesamum</taxon>
    </lineage>
</organism>
<dbReference type="Gene3D" id="2.70.160.11">
    <property type="entry name" value="Hnrnp arginine n-methyltransferase1"/>
    <property type="match status" value="1"/>
</dbReference>
<dbReference type="PANTHER" id="PTHR11006:SF73">
    <property type="entry name" value="PROTEIN ARGININE N-METHYLTRANSFERASE 6"/>
    <property type="match status" value="1"/>
</dbReference>
<keyword evidence="5" id="KW-0539">Nucleus</keyword>
<dbReference type="FunFam" id="3.40.50.150:FF:000016">
    <property type="entry name" value="Protein arginine N-methyltransferase 6"/>
    <property type="match status" value="1"/>
</dbReference>
<proteinExistence type="predicted"/>
<dbReference type="Gene3D" id="3.40.50.150">
    <property type="entry name" value="Vaccinia Virus protein VP39"/>
    <property type="match status" value="1"/>
</dbReference>
<dbReference type="InterPro" id="IPR029063">
    <property type="entry name" value="SAM-dependent_MTases_sf"/>
</dbReference>
<evidence type="ECO:0000313" key="10">
    <source>
        <dbReference type="Proteomes" id="UP001293254"/>
    </source>
</evidence>
<sequence>MFLPTSGGNGSGGGGGGNGNGNLHGGVTGGSHLTKQRLRRASRSRSRDPGAGGSGSNTRVSQQQQQQEKERAPPPCTDFDVAYFNSYAHLGIHEEMIKDQVRTETYRNAIFQNRDRIAGKVVVDVGCGTGILSIFCAQAGARRVYAVDASDIAVQANEVVRANNLSDTIIVLHGRVEDVEIDDKVDVIVSEWMGYMLLYESMLGSVITARDRWLKPGGLILPSFATLYMAPISHPDRYKDSIDFWRNVYGIDMSAVMPLAKQCAFEEPSVETINGENVLTWPHVVKYVDCYTVTIQELESVSTVFKFKSMMRAPFHGFAFWFDVEFGLPSVFSFYNNAQPAYVQTPDNVTDTSQRKKRANPSEALVLSTAPEEPPTHWQQTIIYFYDPIDVEQDQLIEGSVTLSQSKENPRFMNIQLEYAKTSLKMAGGGASRLRKRVEAESSSSSALKRAKDGSAFAKCEECNKDVPVALIGFHNCSLDAKIKMNLEAQIVEMPSEAKKKPAPEKKKTKQVEPRAKKEKKAKNPNAPKRPPTAFFVFMEEFRKSFKEANPDCKSVAVVAKEGGEKWKSMTDEDKKVYIDRAAELKAEYEKALGSNDVENEQDADDSSEKEVKQEVEADDSSEKEVKEETEVDDE</sequence>
<feature type="region of interest" description="Disordered" evidence="7">
    <location>
        <begin position="495"/>
        <end position="532"/>
    </location>
</feature>
<feature type="compositionally biased region" description="Basic and acidic residues" evidence="7">
    <location>
        <begin position="496"/>
        <end position="516"/>
    </location>
</feature>
<evidence type="ECO:0000256" key="1">
    <source>
        <dbReference type="ARBA" id="ARBA00022603"/>
    </source>
</evidence>
<dbReference type="Pfam" id="PF06325">
    <property type="entry name" value="PrmA"/>
    <property type="match status" value="1"/>
</dbReference>